<dbReference type="InterPro" id="IPR050463">
    <property type="entry name" value="Gfo/Idh/MocA_oxidrdct_glycsds"/>
</dbReference>
<dbReference type="RefSeq" id="WP_379661461.1">
    <property type="nucleotide sequence ID" value="NZ_JBHUDG010000003.1"/>
</dbReference>
<dbReference type="NCBIfam" id="TIGR01409">
    <property type="entry name" value="TAT_signal_seq"/>
    <property type="match status" value="1"/>
</dbReference>
<dbReference type="Pfam" id="PF01408">
    <property type="entry name" value="GFO_IDH_MocA"/>
    <property type="match status" value="1"/>
</dbReference>
<feature type="domain" description="Gfo/Idh/MocA-like oxidoreductase bacterial type C-terminal" evidence="2">
    <location>
        <begin position="217"/>
        <end position="286"/>
    </location>
</feature>
<dbReference type="Proteomes" id="UP001597118">
    <property type="component" value="Unassembled WGS sequence"/>
</dbReference>
<accession>A0ABW4I8K7</accession>
<dbReference type="Gene3D" id="3.40.50.720">
    <property type="entry name" value="NAD(P)-binding Rossmann-like Domain"/>
    <property type="match status" value="1"/>
</dbReference>
<dbReference type="SUPFAM" id="SSF55347">
    <property type="entry name" value="Glyceraldehyde-3-phosphate dehydrogenase-like, C-terminal domain"/>
    <property type="match status" value="1"/>
</dbReference>
<dbReference type="Pfam" id="PF19051">
    <property type="entry name" value="GFO_IDH_MocA_C2"/>
    <property type="match status" value="1"/>
</dbReference>
<evidence type="ECO:0000313" key="4">
    <source>
        <dbReference type="Proteomes" id="UP001597118"/>
    </source>
</evidence>
<dbReference type="PANTHER" id="PTHR43818:SF10">
    <property type="entry name" value="NADH-DEPENDENT DEHYDROGENASE-RELATED"/>
    <property type="match status" value="1"/>
</dbReference>
<dbReference type="InterPro" id="IPR006311">
    <property type="entry name" value="TAT_signal"/>
</dbReference>
<dbReference type="InterPro" id="IPR036291">
    <property type="entry name" value="NAD(P)-bd_dom_sf"/>
</dbReference>
<dbReference type="InterPro" id="IPR000683">
    <property type="entry name" value="Gfo/Idh/MocA-like_OxRdtase_N"/>
</dbReference>
<sequence>MSENKSNEQKDVGDSSTRRNFLKSTAIAAAAFTIVPRHVLGGSGFLAPSDTLYVAGVGGGGKGYSNLKNIRESGKAVISHLCDVDDRRSAKSREENPKAKYYKDWRELLDKEHKKFDAVCVSTPDHNHAVVALAAMQRKKHVFVEKPLTHDIYEARVLRQAAQKYKVVTQMGNQGSSSDGLRKMQEWFEAGALGNVHTVYCWTDRPVWPQGIAWSQQVAQVPKELDWNLWLGTAPMKDYVDKLVPFNWRGWWDYGTGALGDMGCHLLDAPCSVLGLQHATEVEASVGTVYVDEFKRGYFPESCPPSSHVILTFPETEKNKSKLKLHWMDGGIKPERPEEMDANDDFGKGNGILFMGEKGKMFATTYNNNARLLPASRNQEFNVAETKMRVPGGTAGHYQQWVEACIAGFGKKELSSPFETAAQLTETLLMANLAIRAHDVQRLVNGKVTYPGRSIKLLWDNENMRVTNFDEVNQFVKREYREGFKLSV</sequence>
<dbReference type="EMBL" id="JBHUDG010000003">
    <property type="protein sequence ID" value="MFD1629081.1"/>
    <property type="molecule type" value="Genomic_DNA"/>
</dbReference>
<organism evidence="3 4">
    <name type="scientific">Pseudopedobacter beijingensis</name>
    <dbReference type="NCBI Taxonomy" id="1207056"/>
    <lineage>
        <taxon>Bacteria</taxon>
        <taxon>Pseudomonadati</taxon>
        <taxon>Bacteroidota</taxon>
        <taxon>Sphingobacteriia</taxon>
        <taxon>Sphingobacteriales</taxon>
        <taxon>Sphingobacteriaceae</taxon>
        <taxon>Pseudopedobacter</taxon>
    </lineage>
</organism>
<reference evidence="4" key="1">
    <citation type="journal article" date="2019" name="Int. J. Syst. Evol. Microbiol.">
        <title>The Global Catalogue of Microorganisms (GCM) 10K type strain sequencing project: providing services to taxonomists for standard genome sequencing and annotation.</title>
        <authorList>
            <consortium name="The Broad Institute Genomics Platform"/>
            <consortium name="The Broad Institute Genome Sequencing Center for Infectious Disease"/>
            <person name="Wu L."/>
            <person name="Ma J."/>
        </authorList>
    </citation>
    <scope>NUCLEOTIDE SEQUENCE [LARGE SCALE GENOMIC DNA]</scope>
    <source>
        <strain evidence="4">CCUG 53762</strain>
    </source>
</reference>
<proteinExistence type="predicted"/>
<dbReference type="InterPro" id="IPR043906">
    <property type="entry name" value="Gfo/Idh/MocA_OxRdtase_bact_C"/>
</dbReference>
<feature type="domain" description="Gfo/Idh/MocA-like oxidoreductase N-terminal" evidence="1">
    <location>
        <begin position="55"/>
        <end position="172"/>
    </location>
</feature>
<protein>
    <submittedName>
        <fullName evidence="3">Gfo/Idh/MocA family protein</fullName>
    </submittedName>
</protein>
<evidence type="ECO:0000313" key="3">
    <source>
        <dbReference type="EMBL" id="MFD1629081.1"/>
    </source>
</evidence>
<evidence type="ECO:0000259" key="2">
    <source>
        <dbReference type="Pfam" id="PF19051"/>
    </source>
</evidence>
<dbReference type="InterPro" id="IPR019546">
    <property type="entry name" value="TAT_signal_bac_arc"/>
</dbReference>
<dbReference type="SUPFAM" id="SSF51735">
    <property type="entry name" value="NAD(P)-binding Rossmann-fold domains"/>
    <property type="match status" value="1"/>
</dbReference>
<dbReference type="PROSITE" id="PS51318">
    <property type="entry name" value="TAT"/>
    <property type="match status" value="1"/>
</dbReference>
<evidence type="ECO:0000259" key="1">
    <source>
        <dbReference type="Pfam" id="PF01408"/>
    </source>
</evidence>
<comment type="caution">
    <text evidence="3">The sequence shown here is derived from an EMBL/GenBank/DDBJ whole genome shotgun (WGS) entry which is preliminary data.</text>
</comment>
<gene>
    <name evidence="3" type="ORF">ACFSAH_04285</name>
</gene>
<dbReference type="Gene3D" id="3.30.360.10">
    <property type="entry name" value="Dihydrodipicolinate Reductase, domain 2"/>
    <property type="match status" value="1"/>
</dbReference>
<name>A0ABW4I8K7_9SPHI</name>
<dbReference type="PANTHER" id="PTHR43818">
    <property type="entry name" value="BCDNA.GH03377"/>
    <property type="match status" value="1"/>
</dbReference>
<keyword evidence="4" id="KW-1185">Reference proteome</keyword>